<proteinExistence type="predicted"/>
<evidence type="ECO:0000313" key="3">
    <source>
        <dbReference type="Proteomes" id="UP000288547"/>
    </source>
</evidence>
<dbReference type="Pfam" id="PF03819">
    <property type="entry name" value="MazG"/>
    <property type="match status" value="1"/>
</dbReference>
<feature type="domain" description="NTP pyrophosphohydrolase MazG-like" evidence="1">
    <location>
        <begin position="26"/>
        <end position="83"/>
    </location>
</feature>
<organism evidence="2 3">
    <name type="scientific">Labedella phragmitis</name>
    <dbReference type="NCBI Taxonomy" id="2498849"/>
    <lineage>
        <taxon>Bacteria</taxon>
        <taxon>Bacillati</taxon>
        <taxon>Actinomycetota</taxon>
        <taxon>Actinomycetes</taxon>
        <taxon>Micrococcales</taxon>
        <taxon>Microbacteriaceae</taxon>
        <taxon>Labedella</taxon>
    </lineage>
</organism>
<name>A0A444PY33_9MICO</name>
<dbReference type="Proteomes" id="UP000288547">
    <property type="component" value="Unassembled WGS sequence"/>
</dbReference>
<dbReference type="CDD" id="cd11538">
    <property type="entry name" value="NTP-PPase_u1"/>
    <property type="match status" value="1"/>
</dbReference>
<dbReference type="EMBL" id="RZNB01000001">
    <property type="protein sequence ID" value="RWZ52829.1"/>
    <property type="molecule type" value="Genomic_DNA"/>
</dbReference>
<sequence length="103" mass="11957">MQIDELRREVESLSVSYAERNGIDRTDEWLLLKLNEEVGELTQAFLARSGQARDKGRDDHELRADLRAELADVLAHVLLIAERFDIDVSAEIRRTWLSRRPVE</sequence>
<dbReference type="SUPFAM" id="SSF101386">
    <property type="entry name" value="all-alpha NTP pyrophosphatases"/>
    <property type="match status" value="1"/>
</dbReference>
<protein>
    <submittedName>
        <fullName evidence="2">Pyrophosphatase</fullName>
    </submittedName>
</protein>
<gene>
    <name evidence="2" type="ORF">ELQ90_02475</name>
</gene>
<dbReference type="Gene3D" id="1.10.287.1080">
    <property type="entry name" value="MazG-like"/>
    <property type="match status" value="1"/>
</dbReference>
<dbReference type="AlphaFoldDB" id="A0A444PY33"/>
<dbReference type="OrthoDB" id="9791898at2"/>
<evidence type="ECO:0000313" key="2">
    <source>
        <dbReference type="EMBL" id="RWZ52829.1"/>
    </source>
</evidence>
<reference evidence="2 3" key="1">
    <citation type="submission" date="2018-12" db="EMBL/GenBank/DDBJ databases">
        <authorList>
            <person name="Li F."/>
        </authorList>
    </citation>
    <scope>NUCLEOTIDE SEQUENCE [LARGE SCALE GENOMIC DNA]</scope>
    <source>
        <strain evidence="2 3">11W25H-1</strain>
    </source>
</reference>
<evidence type="ECO:0000259" key="1">
    <source>
        <dbReference type="Pfam" id="PF03819"/>
    </source>
</evidence>
<comment type="caution">
    <text evidence="2">The sequence shown here is derived from an EMBL/GenBank/DDBJ whole genome shotgun (WGS) entry which is preliminary data.</text>
</comment>
<keyword evidence="3" id="KW-1185">Reference proteome</keyword>
<dbReference type="RefSeq" id="WP_128493672.1">
    <property type="nucleotide sequence ID" value="NZ_RZNB01000001.1"/>
</dbReference>
<accession>A0A444PY33</accession>
<dbReference type="InterPro" id="IPR004518">
    <property type="entry name" value="MazG-like_dom"/>
</dbReference>